<evidence type="ECO:0000313" key="2">
    <source>
        <dbReference type="Proteomes" id="UP001303046"/>
    </source>
</evidence>
<gene>
    <name evidence="1" type="primary">Necator_chrIII.g10493</name>
    <name evidence="1" type="ORF">RB195_009728</name>
</gene>
<accession>A0ABR1CUM7</accession>
<sequence>MSSSADAMLSALDDLDRCDIATLLHHLLPRLDSLEKACQTLLERTAPKSSCLFCTVDENRDNHHSGRCPRFPDPISKTAQATKLNLCLLCLKAAHEDTCGVKCGSCGLGHNFLLCSSKRPQPPTKRPYKKCGYECIGRVQLVCDLHPTSLSLMDMRECGNPICRSIQIFEAVSFNEGEILP</sequence>
<organism evidence="1 2">
    <name type="scientific">Necator americanus</name>
    <name type="common">Human hookworm</name>
    <dbReference type="NCBI Taxonomy" id="51031"/>
    <lineage>
        <taxon>Eukaryota</taxon>
        <taxon>Metazoa</taxon>
        <taxon>Ecdysozoa</taxon>
        <taxon>Nematoda</taxon>
        <taxon>Chromadorea</taxon>
        <taxon>Rhabditida</taxon>
        <taxon>Rhabditina</taxon>
        <taxon>Rhabditomorpha</taxon>
        <taxon>Strongyloidea</taxon>
        <taxon>Ancylostomatidae</taxon>
        <taxon>Bunostominae</taxon>
        <taxon>Necator</taxon>
    </lineage>
</organism>
<keyword evidence="2" id="KW-1185">Reference proteome</keyword>
<protein>
    <submittedName>
        <fullName evidence="1">Uncharacterized protein</fullName>
    </submittedName>
</protein>
<reference evidence="1 2" key="1">
    <citation type="submission" date="2023-08" db="EMBL/GenBank/DDBJ databases">
        <title>A Necator americanus chromosomal reference genome.</title>
        <authorList>
            <person name="Ilik V."/>
            <person name="Petrzelkova K.J."/>
            <person name="Pardy F."/>
            <person name="Fuh T."/>
            <person name="Niatou-Singa F.S."/>
            <person name="Gouil Q."/>
            <person name="Baker L."/>
            <person name="Ritchie M.E."/>
            <person name="Jex A.R."/>
            <person name="Gazzola D."/>
            <person name="Li H."/>
            <person name="Toshio Fujiwara R."/>
            <person name="Zhan B."/>
            <person name="Aroian R.V."/>
            <person name="Pafco B."/>
            <person name="Schwarz E.M."/>
        </authorList>
    </citation>
    <scope>NUCLEOTIDE SEQUENCE [LARGE SCALE GENOMIC DNA]</scope>
    <source>
        <strain evidence="1 2">Aroian</strain>
        <tissue evidence="1">Whole animal</tissue>
    </source>
</reference>
<dbReference type="Proteomes" id="UP001303046">
    <property type="component" value="Unassembled WGS sequence"/>
</dbReference>
<evidence type="ECO:0000313" key="1">
    <source>
        <dbReference type="EMBL" id="KAK6742034.1"/>
    </source>
</evidence>
<comment type="caution">
    <text evidence="1">The sequence shown here is derived from an EMBL/GenBank/DDBJ whole genome shotgun (WGS) entry which is preliminary data.</text>
</comment>
<dbReference type="EMBL" id="JAVFWL010000003">
    <property type="protein sequence ID" value="KAK6742034.1"/>
    <property type="molecule type" value="Genomic_DNA"/>
</dbReference>
<name>A0ABR1CUM7_NECAM</name>
<proteinExistence type="predicted"/>